<dbReference type="Proteomes" id="UP000029556">
    <property type="component" value="Unassembled WGS sequence"/>
</dbReference>
<dbReference type="InterPro" id="IPR021823">
    <property type="entry name" value="DUF3408"/>
</dbReference>
<organism evidence="1 2">
    <name type="scientific">Hoylesella buccalis DNF00853</name>
    <dbReference type="NCBI Taxonomy" id="1401074"/>
    <lineage>
        <taxon>Bacteria</taxon>
        <taxon>Pseudomonadati</taxon>
        <taxon>Bacteroidota</taxon>
        <taxon>Bacteroidia</taxon>
        <taxon>Bacteroidales</taxon>
        <taxon>Prevotellaceae</taxon>
        <taxon>Hoylesella</taxon>
    </lineage>
</organism>
<evidence type="ECO:0008006" key="3">
    <source>
        <dbReference type="Google" id="ProtNLM"/>
    </source>
</evidence>
<evidence type="ECO:0000313" key="2">
    <source>
        <dbReference type="Proteomes" id="UP000029556"/>
    </source>
</evidence>
<reference evidence="1 2" key="1">
    <citation type="submission" date="2014-07" db="EMBL/GenBank/DDBJ databases">
        <authorList>
            <person name="McCorrison J."/>
            <person name="Sanka R."/>
            <person name="Torralba M."/>
            <person name="Gillis M."/>
            <person name="Haft D.H."/>
            <person name="Methe B."/>
            <person name="Sutton G."/>
            <person name="Nelson K.E."/>
        </authorList>
    </citation>
    <scope>NUCLEOTIDE SEQUENCE [LARGE SCALE GENOMIC DNA]</scope>
    <source>
        <strain evidence="1 2">DNF00853</strain>
    </source>
</reference>
<dbReference type="EMBL" id="JRNN01000036">
    <property type="protein sequence ID" value="KGF35741.1"/>
    <property type="molecule type" value="Genomic_DNA"/>
</dbReference>
<comment type="caution">
    <text evidence="1">The sequence shown here is derived from an EMBL/GenBank/DDBJ whole genome shotgun (WGS) entry which is preliminary data.</text>
</comment>
<dbReference type="Pfam" id="PF11888">
    <property type="entry name" value="DUF3408"/>
    <property type="match status" value="1"/>
</dbReference>
<accession>A0A095ZMY8</accession>
<proteinExistence type="predicted"/>
<protein>
    <recommendedName>
        <fullName evidence="3">DUF3408 domain-containing protein</fullName>
    </recommendedName>
</protein>
<evidence type="ECO:0000313" key="1">
    <source>
        <dbReference type="EMBL" id="KGF35741.1"/>
    </source>
</evidence>
<dbReference type="AlphaFoldDB" id="A0A095ZMY8"/>
<gene>
    <name evidence="1" type="ORF">HMPREF2137_04095</name>
</gene>
<sequence>MRRKKNDYRAFLKKSGFKAREGKQVSISKETHDKVAMIVRWLGDGEVTMADFTENVVSEFLRTHRDELNRMLNAVPRVEL</sequence>
<dbReference type="OrthoDB" id="949719at2"/>
<name>A0A095ZMY8_9BACT</name>